<evidence type="ECO:0000313" key="1">
    <source>
        <dbReference type="EMBL" id="MDW0116173.1"/>
    </source>
</evidence>
<dbReference type="Proteomes" id="UP001271648">
    <property type="component" value="Unassembled WGS sequence"/>
</dbReference>
<evidence type="ECO:0000313" key="2">
    <source>
        <dbReference type="Proteomes" id="UP001271648"/>
    </source>
</evidence>
<sequence>MKYNQHELAAIVDSIFNSLREKYNKIVSFGINGCKEFVAALILSDFDNSTLPYINHGLDQVFRGSWGPIEFSSFMDKVILENSVISYPAWSRAYRFIEKNHTWLEEHPCSEAVMNSSYIPKSRFIRS</sequence>
<reference evidence="1 2" key="1">
    <citation type="submission" date="2023-06" db="EMBL/GenBank/DDBJ databases">
        <title>Sporosarcina sp. nov., isolated from Korean traditional fermented seafood 'Jeotgal'.</title>
        <authorList>
            <person name="Yang A.I."/>
            <person name="Shin N.-R."/>
        </authorList>
    </citation>
    <scope>NUCLEOTIDE SEQUENCE [LARGE SCALE GENOMIC DNA]</scope>
    <source>
        <strain evidence="1 2">KCTC43456</strain>
    </source>
</reference>
<gene>
    <name evidence="1" type="ORF">QTL97_04455</name>
</gene>
<name>A0AAW9A8U6_9BACL</name>
<organism evidence="1 2">
    <name type="scientific">Sporosarcina thermotolerans</name>
    <dbReference type="NCBI Taxonomy" id="633404"/>
    <lineage>
        <taxon>Bacteria</taxon>
        <taxon>Bacillati</taxon>
        <taxon>Bacillota</taxon>
        <taxon>Bacilli</taxon>
        <taxon>Bacillales</taxon>
        <taxon>Caryophanaceae</taxon>
        <taxon>Sporosarcina</taxon>
    </lineage>
</organism>
<dbReference type="AlphaFoldDB" id="A0AAW9A8U6"/>
<proteinExistence type="predicted"/>
<protein>
    <submittedName>
        <fullName evidence="1">Uncharacterized protein</fullName>
    </submittedName>
</protein>
<keyword evidence="2" id="KW-1185">Reference proteome</keyword>
<dbReference type="EMBL" id="JAUBDJ010000002">
    <property type="protein sequence ID" value="MDW0116173.1"/>
    <property type="molecule type" value="Genomic_DNA"/>
</dbReference>
<dbReference type="RefSeq" id="WP_317940297.1">
    <property type="nucleotide sequence ID" value="NZ_JAUBDJ010000002.1"/>
</dbReference>
<accession>A0AAW9A8U6</accession>
<comment type="caution">
    <text evidence="1">The sequence shown here is derived from an EMBL/GenBank/DDBJ whole genome shotgun (WGS) entry which is preliminary data.</text>
</comment>